<dbReference type="AlphaFoldDB" id="A0A3G1KYW8"/>
<sequence length="360" mass="40437">MKSELRERIGLSLLFSLVVFFIFLITALIVAAISFLVIASGHPNRFGHYGPFVPVLILLISSTIVGTIVSLVMGRFSLKPIREVISATNKLANGEFSTRLNITHPLEFRKLGESFNRMAVELGGIELLRTDFINNFSHEFKTPIVSIKGFAQMLKYEDLTAEERNEYLDIVISESSRLASLATNVLNLSKVENQTILSEKHSFDLSEQVRRCILVLESKWEQKKILLSIDIQDISYVGNEELLNQVWLNLLDNAIKFTPESGTISIVLKRIDNYAEFFLRDSGCGISNDNLSRIFDKFYQSDTSHATIGNGLGLTLAQKIVALHGGSITCKSELGVGTEFTVQLPLNWREIDRLIHIKNK</sequence>
<dbReference type="InterPro" id="IPR050736">
    <property type="entry name" value="Sensor_HK_Regulatory"/>
</dbReference>
<evidence type="ECO:0000256" key="2">
    <source>
        <dbReference type="ARBA" id="ARBA00004370"/>
    </source>
</evidence>
<evidence type="ECO:0000256" key="4">
    <source>
        <dbReference type="ARBA" id="ARBA00022553"/>
    </source>
</evidence>
<dbReference type="OrthoDB" id="9813151at2"/>
<keyword evidence="7" id="KW-0902">Two-component regulatory system</keyword>
<dbReference type="InterPro" id="IPR003660">
    <property type="entry name" value="HAMP_dom"/>
</dbReference>
<dbReference type="InterPro" id="IPR004358">
    <property type="entry name" value="Sig_transdc_His_kin-like_C"/>
</dbReference>
<evidence type="ECO:0000256" key="5">
    <source>
        <dbReference type="ARBA" id="ARBA00022679"/>
    </source>
</evidence>
<dbReference type="SUPFAM" id="SSF55874">
    <property type="entry name" value="ATPase domain of HSP90 chaperone/DNA topoisomerase II/histidine kinase"/>
    <property type="match status" value="1"/>
</dbReference>
<accession>A0A3G1KYW8</accession>
<evidence type="ECO:0000313" key="12">
    <source>
        <dbReference type="Proteomes" id="UP000323521"/>
    </source>
</evidence>
<evidence type="ECO:0000259" key="9">
    <source>
        <dbReference type="PROSITE" id="PS50109"/>
    </source>
</evidence>
<keyword evidence="8" id="KW-0812">Transmembrane</keyword>
<dbReference type="SMART" id="SM00388">
    <property type="entry name" value="HisKA"/>
    <property type="match status" value="1"/>
</dbReference>
<organism evidence="11 12">
    <name type="scientific">Formimonas warabiya</name>
    <dbReference type="NCBI Taxonomy" id="1761012"/>
    <lineage>
        <taxon>Bacteria</taxon>
        <taxon>Bacillati</taxon>
        <taxon>Bacillota</taxon>
        <taxon>Clostridia</taxon>
        <taxon>Eubacteriales</taxon>
        <taxon>Peptococcaceae</taxon>
        <taxon>Candidatus Formimonas</taxon>
    </lineage>
</organism>
<feature type="transmembrane region" description="Helical" evidence="8">
    <location>
        <begin position="51"/>
        <end position="73"/>
    </location>
</feature>
<reference evidence="11 12" key="1">
    <citation type="submission" date="2016-10" db="EMBL/GenBank/DDBJ databases">
        <title>Complete Genome Sequence of Peptococcaceae strain DCMF.</title>
        <authorList>
            <person name="Edwards R.J."/>
            <person name="Holland S.I."/>
            <person name="Deshpande N.P."/>
            <person name="Wong Y.K."/>
            <person name="Ertan H."/>
            <person name="Manefield M."/>
            <person name="Russell T.L."/>
            <person name="Lee M.J."/>
        </authorList>
    </citation>
    <scope>NUCLEOTIDE SEQUENCE [LARGE SCALE GENOMIC DNA]</scope>
    <source>
        <strain evidence="11 12">DCMF</strain>
    </source>
</reference>
<dbReference type="SMART" id="SM00387">
    <property type="entry name" value="HATPase_c"/>
    <property type="match status" value="1"/>
</dbReference>
<keyword evidence="12" id="KW-1185">Reference proteome</keyword>
<dbReference type="Gene3D" id="3.30.565.10">
    <property type="entry name" value="Histidine kinase-like ATPase, C-terminal domain"/>
    <property type="match status" value="1"/>
</dbReference>
<feature type="domain" description="HAMP" evidence="10">
    <location>
        <begin position="75"/>
        <end position="127"/>
    </location>
</feature>
<dbReference type="GO" id="GO:0016020">
    <property type="term" value="C:membrane"/>
    <property type="evidence" value="ECO:0007669"/>
    <property type="project" value="UniProtKB-SubCell"/>
</dbReference>
<dbReference type="Proteomes" id="UP000323521">
    <property type="component" value="Chromosome"/>
</dbReference>
<feature type="domain" description="Histidine kinase" evidence="9">
    <location>
        <begin position="135"/>
        <end position="348"/>
    </location>
</feature>
<dbReference type="SUPFAM" id="SSF47384">
    <property type="entry name" value="Homodimeric domain of signal transducing histidine kinase"/>
    <property type="match status" value="1"/>
</dbReference>
<dbReference type="CDD" id="cd00082">
    <property type="entry name" value="HisKA"/>
    <property type="match status" value="1"/>
</dbReference>
<dbReference type="InterPro" id="IPR005467">
    <property type="entry name" value="His_kinase_dom"/>
</dbReference>
<dbReference type="GO" id="GO:0000155">
    <property type="term" value="F:phosphorelay sensor kinase activity"/>
    <property type="evidence" value="ECO:0007669"/>
    <property type="project" value="InterPro"/>
</dbReference>
<dbReference type="Gene3D" id="6.10.340.10">
    <property type="match status" value="1"/>
</dbReference>
<dbReference type="RefSeq" id="WP_148137033.1">
    <property type="nucleotide sequence ID" value="NZ_CP017634.1"/>
</dbReference>
<dbReference type="EMBL" id="CP017634">
    <property type="protein sequence ID" value="ATW27661.1"/>
    <property type="molecule type" value="Genomic_DNA"/>
</dbReference>
<evidence type="ECO:0000256" key="8">
    <source>
        <dbReference type="SAM" id="Phobius"/>
    </source>
</evidence>
<name>A0A3G1KYW8_FORW1</name>
<dbReference type="CDD" id="cd06225">
    <property type="entry name" value="HAMP"/>
    <property type="match status" value="1"/>
</dbReference>
<keyword evidence="6 11" id="KW-0418">Kinase</keyword>
<gene>
    <name evidence="11" type="ORF">DCMF_25495</name>
</gene>
<dbReference type="KEGG" id="fwa:DCMF_25495"/>
<evidence type="ECO:0000313" key="11">
    <source>
        <dbReference type="EMBL" id="ATW27661.1"/>
    </source>
</evidence>
<evidence type="ECO:0000256" key="7">
    <source>
        <dbReference type="ARBA" id="ARBA00023012"/>
    </source>
</evidence>
<dbReference type="InterPro" id="IPR003661">
    <property type="entry name" value="HisK_dim/P_dom"/>
</dbReference>
<keyword evidence="5" id="KW-0808">Transferase</keyword>
<comment type="subcellular location">
    <subcellularLocation>
        <location evidence="2">Membrane</location>
    </subcellularLocation>
</comment>
<dbReference type="Gene3D" id="1.10.287.130">
    <property type="match status" value="1"/>
</dbReference>
<dbReference type="InterPro" id="IPR036097">
    <property type="entry name" value="HisK_dim/P_sf"/>
</dbReference>
<keyword evidence="8" id="KW-0472">Membrane</keyword>
<keyword evidence="4" id="KW-0597">Phosphoprotein</keyword>
<dbReference type="PROSITE" id="PS50109">
    <property type="entry name" value="HIS_KIN"/>
    <property type="match status" value="1"/>
</dbReference>
<feature type="transmembrane region" description="Helical" evidence="8">
    <location>
        <begin position="12"/>
        <end position="39"/>
    </location>
</feature>
<dbReference type="EC" id="2.7.13.3" evidence="3"/>
<dbReference type="Pfam" id="PF00672">
    <property type="entry name" value="HAMP"/>
    <property type="match status" value="1"/>
</dbReference>
<dbReference type="Pfam" id="PF00512">
    <property type="entry name" value="HisKA"/>
    <property type="match status" value="1"/>
</dbReference>
<dbReference type="PANTHER" id="PTHR43711">
    <property type="entry name" value="TWO-COMPONENT HISTIDINE KINASE"/>
    <property type="match status" value="1"/>
</dbReference>
<dbReference type="FunFam" id="3.30.565.10:FF:000006">
    <property type="entry name" value="Sensor histidine kinase WalK"/>
    <property type="match status" value="1"/>
</dbReference>
<comment type="catalytic activity">
    <reaction evidence="1">
        <text>ATP + protein L-histidine = ADP + protein N-phospho-L-histidine.</text>
        <dbReference type="EC" id="2.7.13.3"/>
    </reaction>
</comment>
<dbReference type="SUPFAM" id="SSF158472">
    <property type="entry name" value="HAMP domain-like"/>
    <property type="match status" value="1"/>
</dbReference>
<dbReference type="SMART" id="SM00304">
    <property type="entry name" value="HAMP"/>
    <property type="match status" value="1"/>
</dbReference>
<evidence type="ECO:0000256" key="1">
    <source>
        <dbReference type="ARBA" id="ARBA00000085"/>
    </source>
</evidence>
<dbReference type="Pfam" id="PF02518">
    <property type="entry name" value="HATPase_c"/>
    <property type="match status" value="1"/>
</dbReference>
<dbReference type="PROSITE" id="PS50885">
    <property type="entry name" value="HAMP"/>
    <property type="match status" value="1"/>
</dbReference>
<keyword evidence="8" id="KW-1133">Transmembrane helix</keyword>
<dbReference type="PRINTS" id="PR00344">
    <property type="entry name" value="BCTRLSENSOR"/>
</dbReference>
<evidence type="ECO:0000259" key="10">
    <source>
        <dbReference type="PROSITE" id="PS50885"/>
    </source>
</evidence>
<protein>
    <recommendedName>
        <fullName evidence="3">histidine kinase</fullName>
        <ecNumber evidence="3">2.7.13.3</ecNumber>
    </recommendedName>
</protein>
<dbReference type="InterPro" id="IPR036890">
    <property type="entry name" value="HATPase_C_sf"/>
</dbReference>
<dbReference type="CDD" id="cd00075">
    <property type="entry name" value="HATPase"/>
    <property type="match status" value="1"/>
</dbReference>
<dbReference type="InterPro" id="IPR003594">
    <property type="entry name" value="HATPase_dom"/>
</dbReference>
<proteinExistence type="predicted"/>
<dbReference type="PANTHER" id="PTHR43711:SF26">
    <property type="entry name" value="SENSOR HISTIDINE KINASE RCSC"/>
    <property type="match status" value="1"/>
</dbReference>
<evidence type="ECO:0000256" key="3">
    <source>
        <dbReference type="ARBA" id="ARBA00012438"/>
    </source>
</evidence>
<evidence type="ECO:0000256" key="6">
    <source>
        <dbReference type="ARBA" id="ARBA00022777"/>
    </source>
</evidence>